<reference evidence="3" key="1">
    <citation type="submission" date="2017-05" db="EMBL/GenBank/DDBJ databases">
        <title>Complete and WGS of Bordetella genogroups.</title>
        <authorList>
            <person name="Spilker T."/>
            <person name="Lipuma J."/>
        </authorList>
    </citation>
    <scope>NUCLEOTIDE SEQUENCE [LARGE SCALE GENOMIC DNA]</scope>
    <source>
        <strain evidence="3">AU6712</strain>
    </source>
</reference>
<dbReference type="EMBL" id="NEVU01000003">
    <property type="protein sequence ID" value="OZI70776.1"/>
    <property type="molecule type" value="Genomic_DNA"/>
</dbReference>
<evidence type="ECO:0000256" key="1">
    <source>
        <dbReference type="SAM" id="MobiDB-lite"/>
    </source>
</evidence>
<dbReference type="Proteomes" id="UP000216429">
    <property type="component" value="Unassembled WGS sequence"/>
</dbReference>
<name>A0A261V9B8_9BORD</name>
<comment type="caution">
    <text evidence="2">The sequence shown here is derived from an EMBL/GenBank/DDBJ whole genome shotgun (WGS) entry which is preliminary data.</text>
</comment>
<gene>
    <name evidence="2" type="ORF">CAL22_12765</name>
</gene>
<evidence type="ECO:0000313" key="2">
    <source>
        <dbReference type="EMBL" id="OZI70776.1"/>
    </source>
</evidence>
<accession>A0A261V9B8</accession>
<organism evidence="2 3">
    <name type="scientific">Bordetella genomosp. 12</name>
    <dbReference type="NCBI Taxonomy" id="463035"/>
    <lineage>
        <taxon>Bacteria</taxon>
        <taxon>Pseudomonadati</taxon>
        <taxon>Pseudomonadota</taxon>
        <taxon>Betaproteobacteria</taxon>
        <taxon>Burkholderiales</taxon>
        <taxon>Alcaligenaceae</taxon>
        <taxon>Bordetella</taxon>
    </lineage>
</organism>
<proteinExistence type="predicted"/>
<keyword evidence="3" id="KW-1185">Reference proteome</keyword>
<dbReference type="OrthoDB" id="8642119at2"/>
<protein>
    <submittedName>
        <fullName evidence="2">Pilus assembly protein</fullName>
    </submittedName>
</protein>
<sequence length="179" mass="18806">MLVVAGVIAVLWFGVVQLSPSRMAVLEASQASRRWAFAVARSQMLPSVDRGVSLTALAAPQQRDNAVSAAGHALAAQWLELPPDWAAVQARPGPGMPARHTILSSGAGHASSPAETQQRVQRSALGWADSAAMSLRQARGLDEALAGLDAPWGRRRVSTDWLSPWADVAMAAANRGGGR</sequence>
<feature type="region of interest" description="Disordered" evidence="1">
    <location>
        <begin position="104"/>
        <end position="123"/>
    </location>
</feature>
<evidence type="ECO:0000313" key="3">
    <source>
        <dbReference type="Proteomes" id="UP000216429"/>
    </source>
</evidence>
<dbReference type="AlphaFoldDB" id="A0A261V9B8"/>